<proteinExistence type="predicted"/>
<accession>A0ABQ8LBR6</accession>
<keyword evidence="1 3" id="KW-0732">Signal</keyword>
<dbReference type="EMBL" id="JACTAM010000070">
    <property type="protein sequence ID" value="KAI2647929.1"/>
    <property type="molecule type" value="Genomic_DNA"/>
</dbReference>
<evidence type="ECO:0000256" key="3">
    <source>
        <dbReference type="SAM" id="SignalP"/>
    </source>
</evidence>
<sequence>MMDLRISVVVLVIFLTGGYSLKCYKCEPDAKGVCETKEETCGSGFTECAIYTTEVTIDSTKKTVQAKGCDKKCTPGTAEGIVTHCCKTDLCNAADGVYNGSFLLLLSSLLSYFLIQ</sequence>
<keyword evidence="2" id="KW-0812">Transmembrane</keyword>
<keyword evidence="2" id="KW-1133">Transmembrane helix</keyword>
<feature type="chain" id="PRO_5047520576" evidence="3">
    <location>
        <begin position="21"/>
        <end position="116"/>
    </location>
</feature>
<comment type="caution">
    <text evidence="5">The sequence shown here is derived from an EMBL/GenBank/DDBJ whole genome shotgun (WGS) entry which is preliminary data.</text>
</comment>
<evidence type="ECO:0000259" key="4">
    <source>
        <dbReference type="SMART" id="SM00134"/>
    </source>
</evidence>
<dbReference type="SMART" id="SM00134">
    <property type="entry name" value="LU"/>
    <property type="match status" value="1"/>
</dbReference>
<feature type="signal peptide" evidence="3">
    <location>
        <begin position="1"/>
        <end position="20"/>
    </location>
</feature>
<evidence type="ECO:0000313" key="6">
    <source>
        <dbReference type="Proteomes" id="UP000830375"/>
    </source>
</evidence>
<reference evidence="5 6" key="1">
    <citation type="submission" date="2022-01" db="EMBL/GenBank/DDBJ databases">
        <title>A high-quality chromosome-level genome assembly of rohu carp, Labeo rohita.</title>
        <authorList>
            <person name="Arick M.A. II"/>
            <person name="Hsu C.-Y."/>
            <person name="Magbanua Z."/>
            <person name="Pechanova O."/>
            <person name="Grover C."/>
            <person name="Miller E."/>
            <person name="Thrash A."/>
            <person name="Ezzel L."/>
            <person name="Alam S."/>
            <person name="Benzie J."/>
            <person name="Hamilton M."/>
            <person name="Karsi A."/>
            <person name="Lawrence M.L."/>
            <person name="Peterson D.G."/>
        </authorList>
    </citation>
    <scope>NUCLEOTIDE SEQUENCE [LARGE SCALE GENOMIC DNA]</scope>
    <source>
        <strain evidence="6">BAU-BD-2019</strain>
        <tissue evidence="5">Blood</tissue>
    </source>
</reference>
<evidence type="ECO:0000256" key="1">
    <source>
        <dbReference type="ARBA" id="ARBA00022729"/>
    </source>
</evidence>
<dbReference type="Gene3D" id="2.10.60.10">
    <property type="entry name" value="CD59"/>
    <property type="match status" value="1"/>
</dbReference>
<dbReference type="PANTHER" id="PTHR16983">
    <property type="entry name" value="UPAR/LY6 DOMAIN-CONTAINING PROTEIN"/>
    <property type="match status" value="1"/>
</dbReference>
<dbReference type="PANTHER" id="PTHR16983:SF10">
    <property type="entry name" value="PROTEIN QUIVER"/>
    <property type="match status" value="1"/>
</dbReference>
<evidence type="ECO:0000256" key="2">
    <source>
        <dbReference type="SAM" id="Phobius"/>
    </source>
</evidence>
<gene>
    <name evidence="5" type="ORF">H4Q32_027105</name>
</gene>
<evidence type="ECO:0000313" key="5">
    <source>
        <dbReference type="EMBL" id="KAI2647929.1"/>
    </source>
</evidence>
<feature type="domain" description="UPAR/Ly6" evidence="4">
    <location>
        <begin position="21"/>
        <end position="105"/>
    </location>
</feature>
<protein>
    <submittedName>
        <fullName evidence="5">CD59 glycoprotein</fullName>
    </submittedName>
</protein>
<keyword evidence="2" id="KW-0472">Membrane</keyword>
<dbReference type="SUPFAM" id="SSF57302">
    <property type="entry name" value="Snake toxin-like"/>
    <property type="match status" value="1"/>
</dbReference>
<dbReference type="Proteomes" id="UP000830375">
    <property type="component" value="Unassembled WGS sequence"/>
</dbReference>
<organism evidence="5 6">
    <name type="scientific">Labeo rohita</name>
    <name type="common">Indian major carp</name>
    <name type="synonym">Cyprinus rohita</name>
    <dbReference type="NCBI Taxonomy" id="84645"/>
    <lineage>
        <taxon>Eukaryota</taxon>
        <taxon>Metazoa</taxon>
        <taxon>Chordata</taxon>
        <taxon>Craniata</taxon>
        <taxon>Vertebrata</taxon>
        <taxon>Euteleostomi</taxon>
        <taxon>Actinopterygii</taxon>
        <taxon>Neopterygii</taxon>
        <taxon>Teleostei</taxon>
        <taxon>Ostariophysi</taxon>
        <taxon>Cypriniformes</taxon>
        <taxon>Cyprinidae</taxon>
        <taxon>Labeoninae</taxon>
        <taxon>Labeonini</taxon>
        <taxon>Labeo</taxon>
    </lineage>
</organism>
<dbReference type="InterPro" id="IPR051110">
    <property type="entry name" value="Ly-6/neurotoxin-like_GPI-ap"/>
</dbReference>
<dbReference type="InterPro" id="IPR045860">
    <property type="entry name" value="Snake_toxin-like_sf"/>
</dbReference>
<keyword evidence="6" id="KW-1185">Reference proteome</keyword>
<feature type="transmembrane region" description="Helical" evidence="2">
    <location>
        <begin position="96"/>
        <end position="115"/>
    </location>
</feature>
<dbReference type="InterPro" id="IPR016054">
    <property type="entry name" value="LY6_UPA_recep-like"/>
</dbReference>
<name>A0ABQ8LBR6_LABRO</name>
<dbReference type="Pfam" id="PF00021">
    <property type="entry name" value="UPAR_LY6"/>
    <property type="match status" value="1"/>
</dbReference>